<reference evidence="2" key="1">
    <citation type="journal article" date="2019" name="Int. J. Syst. Evol. Microbiol.">
        <title>The Global Catalogue of Microorganisms (GCM) 10K type strain sequencing project: providing services to taxonomists for standard genome sequencing and annotation.</title>
        <authorList>
            <consortium name="The Broad Institute Genomics Platform"/>
            <consortium name="The Broad Institute Genome Sequencing Center for Infectious Disease"/>
            <person name="Wu L."/>
            <person name="Ma J."/>
        </authorList>
    </citation>
    <scope>NUCLEOTIDE SEQUENCE [LARGE SCALE GENOMIC DNA]</scope>
    <source>
        <strain evidence="2">JCM 19173</strain>
    </source>
</reference>
<evidence type="ECO:0000313" key="1">
    <source>
        <dbReference type="EMBL" id="GGK95525.1"/>
    </source>
</evidence>
<dbReference type="EMBL" id="BMPE01000002">
    <property type="protein sequence ID" value="GGK95525.1"/>
    <property type="molecule type" value="Genomic_DNA"/>
</dbReference>
<keyword evidence="2" id="KW-1185">Reference proteome</keyword>
<comment type="caution">
    <text evidence="1">The sequence shown here is derived from an EMBL/GenBank/DDBJ whole genome shotgun (WGS) entry which is preliminary data.</text>
</comment>
<accession>A0ABQ2FH92</accession>
<dbReference type="Proteomes" id="UP000604341">
    <property type="component" value="Unassembled WGS sequence"/>
</dbReference>
<name>A0ABQ2FH92_9DEIO</name>
<evidence type="ECO:0000313" key="2">
    <source>
        <dbReference type="Proteomes" id="UP000604341"/>
    </source>
</evidence>
<organism evidence="1 2">
    <name type="scientific">Deinococcus radiotolerans</name>
    <dbReference type="NCBI Taxonomy" id="1309407"/>
    <lineage>
        <taxon>Bacteria</taxon>
        <taxon>Thermotogati</taxon>
        <taxon>Deinococcota</taxon>
        <taxon>Deinococci</taxon>
        <taxon>Deinococcales</taxon>
        <taxon>Deinococcaceae</taxon>
        <taxon>Deinococcus</taxon>
    </lineage>
</organism>
<protein>
    <submittedName>
        <fullName evidence="1">Uncharacterized protein</fullName>
    </submittedName>
</protein>
<gene>
    <name evidence="1" type="ORF">GCM10010844_12540</name>
</gene>
<sequence>MKRAATLIPATALILAAGAYMGIAMNGREAVLKPATVVDNFITATIEEDVNAMGRLLGLNSENGTPMSQVFGKLLGDQLQQYWQGQAQQLTDYRWNTLETDTTDNGVNIQVDLYRPNYSAIAHRTDELLGFTTDAAGMLVAPEEPKMDVDEAERRAREDPNIKPFHYRLSVRTVQQDGRWILDPQDPKTVALVGVIRRGDLLDANETYLVR</sequence>
<proteinExistence type="predicted"/>